<dbReference type="Proteomes" id="UP000676336">
    <property type="component" value="Unassembled WGS sequence"/>
</dbReference>
<comment type="caution">
    <text evidence="1">The sequence shown here is derived from an EMBL/GenBank/DDBJ whole genome shotgun (WGS) entry which is preliminary data.</text>
</comment>
<dbReference type="EMBL" id="CAJOBI010366670">
    <property type="protein sequence ID" value="CAF5228440.1"/>
    <property type="molecule type" value="Genomic_DNA"/>
</dbReference>
<name>A0A8S3KEN2_9BILA</name>
<accession>A0A8S3KEN2</accession>
<gene>
    <name evidence="1" type="ORF">SMN809_LOCUS85759</name>
</gene>
<feature type="non-terminal residue" evidence="1">
    <location>
        <position position="1"/>
    </location>
</feature>
<dbReference type="AlphaFoldDB" id="A0A8S3KEN2"/>
<evidence type="ECO:0000313" key="2">
    <source>
        <dbReference type="Proteomes" id="UP000676336"/>
    </source>
</evidence>
<reference evidence="1" key="1">
    <citation type="submission" date="2021-02" db="EMBL/GenBank/DDBJ databases">
        <authorList>
            <person name="Nowell W R."/>
        </authorList>
    </citation>
    <scope>NUCLEOTIDE SEQUENCE</scope>
</reference>
<protein>
    <submittedName>
        <fullName evidence="1">Uncharacterized protein</fullName>
    </submittedName>
</protein>
<evidence type="ECO:0000313" key="1">
    <source>
        <dbReference type="EMBL" id="CAF5228440.1"/>
    </source>
</evidence>
<sequence length="85" mass="9589">TYGLTTLSMDNGEKYELPKQIIQSQRSHALVDYKKYCDETGFQSLGKSKLYDIIDGIKPAQQRTVAGLDEFVVEGIEAWRSLSSK</sequence>
<proteinExistence type="predicted"/>
<organism evidence="1 2">
    <name type="scientific">Rotaria magnacalcarata</name>
    <dbReference type="NCBI Taxonomy" id="392030"/>
    <lineage>
        <taxon>Eukaryota</taxon>
        <taxon>Metazoa</taxon>
        <taxon>Spiralia</taxon>
        <taxon>Gnathifera</taxon>
        <taxon>Rotifera</taxon>
        <taxon>Eurotatoria</taxon>
        <taxon>Bdelloidea</taxon>
        <taxon>Philodinida</taxon>
        <taxon>Philodinidae</taxon>
        <taxon>Rotaria</taxon>
    </lineage>
</organism>